<dbReference type="InterPro" id="IPR003660">
    <property type="entry name" value="HAMP_dom"/>
</dbReference>
<name>A0A8E2I9S0_9BACI</name>
<evidence type="ECO:0000259" key="14">
    <source>
        <dbReference type="PROSITE" id="PS50885"/>
    </source>
</evidence>
<evidence type="ECO:0000256" key="2">
    <source>
        <dbReference type="ARBA" id="ARBA00022475"/>
    </source>
</evidence>
<evidence type="ECO:0000256" key="4">
    <source>
        <dbReference type="ARBA" id="ARBA00022500"/>
    </source>
</evidence>
<keyword evidence="2" id="KW-1003">Cell membrane</keyword>
<evidence type="ECO:0000313" key="16">
    <source>
        <dbReference type="Proteomes" id="UP000189761"/>
    </source>
</evidence>
<reference evidence="15 16" key="1">
    <citation type="submission" date="2017-01" db="EMBL/GenBank/DDBJ databases">
        <title>Draft genome sequence of Bacillus oleronius.</title>
        <authorList>
            <person name="Allam M."/>
        </authorList>
    </citation>
    <scope>NUCLEOTIDE SEQUENCE [LARGE SCALE GENOMIC DNA]</scope>
    <source>
        <strain evidence="15 16">DSM 9356</strain>
    </source>
</reference>
<dbReference type="SUPFAM" id="SSF103190">
    <property type="entry name" value="Sensory domain-like"/>
    <property type="match status" value="1"/>
</dbReference>
<dbReference type="PROSITE" id="PS50111">
    <property type="entry name" value="CHEMOTAXIS_TRANSDUC_2"/>
    <property type="match status" value="1"/>
</dbReference>
<accession>A0A8E2I9S0</accession>
<protein>
    <recommendedName>
        <fullName evidence="17">Methyl-accepting chemotaxis protein</fullName>
    </recommendedName>
</protein>
<dbReference type="GO" id="GO:0005886">
    <property type="term" value="C:plasma membrane"/>
    <property type="evidence" value="ECO:0007669"/>
    <property type="project" value="UniProtKB-SubCell"/>
</dbReference>
<feature type="transmembrane region" description="Helical" evidence="12">
    <location>
        <begin position="277"/>
        <end position="300"/>
    </location>
</feature>
<dbReference type="SUPFAM" id="SSF58104">
    <property type="entry name" value="Methyl-accepting chemotaxis protein (MCP) signaling domain"/>
    <property type="match status" value="1"/>
</dbReference>
<dbReference type="Pfam" id="PF00015">
    <property type="entry name" value="MCPsignal"/>
    <property type="match status" value="1"/>
</dbReference>
<feature type="domain" description="Methyl-accepting transducer" evidence="13">
    <location>
        <begin position="372"/>
        <end position="608"/>
    </location>
</feature>
<evidence type="ECO:0008006" key="17">
    <source>
        <dbReference type="Google" id="ProtNLM"/>
    </source>
</evidence>
<keyword evidence="7 12" id="KW-1133">Transmembrane helix</keyword>
<evidence type="ECO:0000256" key="8">
    <source>
        <dbReference type="ARBA" id="ARBA00023136"/>
    </source>
</evidence>
<dbReference type="Pfam" id="PF02743">
    <property type="entry name" value="dCache_1"/>
    <property type="match status" value="1"/>
</dbReference>
<keyword evidence="4" id="KW-0145">Chemotaxis</keyword>
<dbReference type="SMART" id="SM00304">
    <property type="entry name" value="HAMP"/>
    <property type="match status" value="1"/>
</dbReference>
<evidence type="ECO:0000256" key="12">
    <source>
        <dbReference type="SAM" id="Phobius"/>
    </source>
</evidence>
<dbReference type="SMART" id="SM00283">
    <property type="entry name" value="MA"/>
    <property type="match status" value="1"/>
</dbReference>
<keyword evidence="8 12" id="KW-0472">Membrane</keyword>
<keyword evidence="9 11" id="KW-0807">Transducer</keyword>
<comment type="caution">
    <text evidence="15">The sequence shown here is derived from an EMBL/GenBank/DDBJ whole genome shotgun (WGS) entry which is preliminary data.</text>
</comment>
<dbReference type="InterPro" id="IPR004089">
    <property type="entry name" value="MCPsignal_dom"/>
</dbReference>
<feature type="domain" description="HAMP" evidence="14">
    <location>
        <begin position="301"/>
        <end position="353"/>
    </location>
</feature>
<organism evidence="15 16">
    <name type="scientific">Heyndrickxia oleronia</name>
    <dbReference type="NCBI Taxonomy" id="38875"/>
    <lineage>
        <taxon>Bacteria</taxon>
        <taxon>Bacillati</taxon>
        <taxon>Bacillota</taxon>
        <taxon>Bacilli</taxon>
        <taxon>Bacillales</taxon>
        <taxon>Bacillaceae</taxon>
        <taxon>Heyndrickxia</taxon>
    </lineage>
</organism>
<dbReference type="GO" id="GO:0043200">
    <property type="term" value="P:response to amino acid"/>
    <property type="evidence" value="ECO:0007669"/>
    <property type="project" value="UniProtKB-ARBA"/>
</dbReference>
<evidence type="ECO:0000256" key="3">
    <source>
        <dbReference type="ARBA" id="ARBA00022481"/>
    </source>
</evidence>
<evidence type="ECO:0000256" key="5">
    <source>
        <dbReference type="ARBA" id="ARBA00022519"/>
    </source>
</evidence>
<dbReference type="Gene3D" id="6.10.340.10">
    <property type="match status" value="1"/>
</dbReference>
<dbReference type="GO" id="GO:0006935">
    <property type="term" value="P:chemotaxis"/>
    <property type="evidence" value="ECO:0007669"/>
    <property type="project" value="UniProtKB-KW"/>
</dbReference>
<evidence type="ECO:0000256" key="1">
    <source>
        <dbReference type="ARBA" id="ARBA00004651"/>
    </source>
</evidence>
<dbReference type="Gene3D" id="1.10.287.950">
    <property type="entry name" value="Methyl-accepting chemotaxis protein"/>
    <property type="match status" value="1"/>
</dbReference>
<keyword evidence="5" id="KW-0997">Cell inner membrane</keyword>
<dbReference type="PANTHER" id="PTHR32089:SF114">
    <property type="entry name" value="METHYL-ACCEPTING CHEMOTAXIS PROTEIN MCPB"/>
    <property type="match status" value="1"/>
</dbReference>
<dbReference type="CDD" id="cd11386">
    <property type="entry name" value="MCP_signal"/>
    <property type="match status" value="1"/>
</dbReference>
<dbReference type="EMBL" id="MTLA01000248">
    <property type="protein sequence ID" value="OOP66920.1"/>
    <property type="molecule type" value="Genomic_DNA"/>
</dbReference>
<dbReference type="GO" id="GO:0007165">
    <property type="term" value="P:signal transduction"/>
    <property type="evidence" value="ECO:0007669"/>
    <property type="project" value="UniProtKB-KW"/>
</dbReference>
<evidence type="ECO:0000256" key="6">
    <source>
        <dbReference type="ARBA" id="ARBA00022692"/>
    </source>
</evidence>
<dbReference type="InterPro" id="IPR033479">
    <property type="entry name" value="dCache_1"/>
</dbReference>
<dbReference type="FunFam" id="1.10.287.950:FF:000001">
    <property type="entry name" value="Methyl-accepting chemotaxis sensory transducer"/>
    <property type="match status" value="1"/>
</dbReference>
<dbReference type="FunFam" id="3.30.450.20:FF:000048">
    <property type="entry name" value="Methyl-accepting chemotaxis protein"/>
    <property type="match status" value="1"/>
</dbReference>
<feature type="transmembrane region" description="Helical" evidence="12">
    <location>
        <begin position="15"/>
        <end position="36"/>
    </location>
</feature>
<dbReference type="Gene3D" id="3.30.450.20">
    <property type="entry name" value="PAS domain"/>
    <property type="match status" value="2"/>
</dbReference>
<dbReference type="Pfam" id="PF00672">
    <property type="entry name" value="HAMP"/>
    <property type="match status" value="1"/>
</dbReference>
<dbReference type="PANTHER" id="PTHR32089">
    <property type="entry name" value="METHYL-ACCEPTING CHEMOTAXIS PROTEIN MCPB"/>
    <property type="match status" value="1"/>
</dbReference>
<dbReference type="CDD" id="cd06225">
    <property type="entry name" value="HAMP"/>
    <property type="match status" value="1"/>
</dbReference>
<dbReference type="AlphaFoldDB" id="A0A8E2I9S0"/>
<sequence length="658" mass="72581">MKEQKKFKLTIRKKLVITFVIMLLVPTMIVGTAAYINSKNSIEKLLIKSARENVDTLNALISDTITPYLSDAEYLSSTINLNDYQGMESPIVRKKLDDYMNYHQNVQAIYVGTETGLMIQSPNKKMAEDYDPRQRPWYQEALKKPSETIITEPYVSATSGEMVVTIAKTINDRSGVIGIDISLQGMNDIVKKINIGSKGYAMILDNNKRFIAHPEEKGGSEAKQSFYQKLYEKNTGEFEYKTQGYENIMIFGTNKLTGWKIGGALFNTEINETSQPIMIFTGIINLIAVVIGGIAAFFIIRSITKPLLRLKDAANRMSEGDLTQKIEIRTSDEINDLAEAFNDMAGNIRHLVQQIDESAIQLSASSEELNASADETTRATEQVADAIEQVSKGAENQTTGIESNANAMDEIALGIQRVADNTAHVTDLTRNTTQLAEEGEEFVNRTVDQMQEIYDSVEQSNMKITSLTDRSKEIGSIIEMITGIADQTNLLALNAAIEAARAGESGKGFAVVAEEIRKLAEQSRKSALQIAQLISEIQKETETSALTMEEATKKVETGLSISKETIEKFYEILNGMKEIAPQMEDVAAISQQMTASVEEVSSVANDLAAIAKENSAAAEEMASTTEETVASMQEISYSAKSLSNLAEDLQLLLKKFKI</sequence>
<evidence type="ECO:0000313" key="15">
    <source>
        <dbReference type="EMBL" id="OOP66920.1"/>
    </source>
</evidence>
<comment type="subcellular location">
    <subcellularLocation>
        <location evidence="1">Cell membrane</location>
        <topology evidence="1">Multi-pass membrane protein</topology>
    </subcellularLocation>
</comment>
<dbReference type="PROSITE" id="PS50885">
    <property type="entry name" value="HAMP"/>
    <property type="match status" value="1"/>
</dbReference>
<dbReference type="CDD" id="cd12912">
    <property type="entry name" value="PDC2_MCP_like"/>
    <property type="match status" value="1"/>
</dbReference>
<dbReference type="CDD" id="cd18773">
    <property type="entry name" value="PDC1_HK_sensor"/>
    <property type="match status" value="1"/>
</dbReference>
<dbReference type="GO" id="GO:0016597">
    <property type="term" value="F:amino acid binding"/>
    <property type="evidence" value="ECO:0007669"/>
    <property type="project" value="UniProtKB-ARBA"/>
</dbReference>
<evidence type="ECO:0000256" key="10">
    <source>
        <dbReference type="ARBA" id="ARBA00029447"/>
    </source>
</evidence>
<keyword evidence="16" id="KW-1185">Reference proteome</keyword>
<proteinExistence type="inferred from homology"/>
<gene>
    <name evidence="15" type="ORF">BWZ43_18430</name>
</gene>
<dbReference type="InterPro" id="IPR029151">
    <property type="entry name" value="Sensor-like_sf"/>
</dbReference>
<dbReference type="Proteomes" id="UP000189761">
    <property type="component" value="Unassembled WGS sequence"/>
</dbReference>
<evidence type="ECO:0000256" key="9">
    <source>
        <dbReference type="ARBA" id="ARBA00023224"/>
    </source>
</evidence>
<keyword evidence="6 12" id="KW-0812">Transmembrane</keyword>
<comment type="similarity">
    <text evidence="10">Belongs to the methyl-accepting chemotaxis (MCP) protein family.</text>
</comment>
<evidence type="ECO:0000256" key="7">
    <source>
        <dbReference type="ARBA" id="ARBA00022989"/>
    </source>
</evidence>
<dbReference type="RefSeq" id="WP_078110893.1">
    <property type="nucleotide sequence ID" value="NZ_CP065424.1"/>
</dbReference>
<keyword evidence="3" id="KW-0488">Methylation</keyword>
<evidence type="ECO:0000259" key="13">
    <source>
        <dbReference type="PROSITE" id="PS50111"/>
    </source>
</evidence>
<evidence type="ECO:0000256" key="11">
    <source>
        <dbReference type="PROSITE-ProRule" id="PRU00284"/>
    </source>
</evidence>